<gene>
    <name evidence="2" type="primary">LOC113864377</name>
</gene>
<dbReference type="RefSeq" id="XP_027353807.1">
    <property type="nucleotide sequence ID" value="XM_027498006.1"/>
</dbReference>
<dbReference type="Proteomes" id="UP000694853">
    <property type="component" value="Unplaced"/>
</dbReference>
<reference evidence="2" key="2">
    <citation type="submission" date="2025-08" db="UniProtKB">
        <authorList>
            <consortium name="RefSeq"/>
        </authorList>
    </citation>
    <scope>IDENTIFICATION</scope>
    <source>
        <tissue evidence="2">Young leaves</tissue>
    </source>
</reference>
<accession>A0A8B8LC46</accession>
<dbReference type="AlphaFoldDB" id="A0A8B8LC46"/>
<proteinExistence type="predicted"/>
<protein>
    <submittedName>
        <fullName evidence="2">Uncharacterized protein LOC113864377</fullName>
    </submittedName>
</protein>
<keyword evidence="1" id="KW-1185">Reference proteome</keyword>
<reference evidence="1" key="1">
    <citation type="journal article" date="2019" name="Toxins">
        <title>Detection of Abrin-Like and Prepropulchellin-Like Toxin Genes and Transcripts Using Whole Genome Sequencing and Full-Length Transcript Sequencing of Abrus precatorius.</title>
        <authorList>
            <person name="Hovde B.T."/>
            <person name="Daligault H.E."/>
            <person name="Hanschen E.R."/>
            <person name="Kunde Y.A."/>
            <person name="Johnson M.B."/>
            <person name="Starkenburg S.R."/>
            <person name="Johnson S.L."/>
        </authorList>
    </citation>
    <scope>NUCLEOTIDE SEQUENCE [LARGE SCALE GENOMIC DNA]</scope>
</reference>
<evidence type="ECO:0000313" key="1">
    <source>
        <dbReference type="Proteomes" id="UP000694853"/>
    </source>
</evidence>
<dbReference type="KEGG" id="aprc:113864377"/>
<organism evidence="1 2">
    <name type="scientific">Abrus precatorius</name>
    <name type="common">Indian licorice</name>
    <name type="synonym">Glycine abrus</name>
    <dbReference type="NCBI Taxonomy" id="3816"/>
    <lineage>
        <taxon>Eukaryota</taxon>
        <taxon>Viridiplantae</taxon>
        <taxon>Streptophyta</taxon>
        <taxon>Embryophyta</taxon>
        <taxon>Tracheophyta</taxon>
        <taxon>Spermatophyta</taxon>
        <taxon>Magnoliopsida</taxon>
        <taxon>eudicotyledons</taxon>
        <taxon>Gunneridae</taxon>
        <taxon>Pentapetalae</taxon>
        <taxon>rosids</taxon>
        <taxon>fabids</taxon>
        <taxon>Fabales</taxon>
        <taxon>Fabaceae</taxon>
        <taxon>Papilionoideae</taxon>
        <taxon>50 kb inversion clade</taxon>
        <taxon>NPAAA clade</taxon>
        <taxon>indigoferoid/millettioid clade</taxon>
        <taxon>Abreae</taxon>
        <taxon>Abrus</taxon>
    </lineage>
</organism>
<dbReference type="OrthoDB" id="1933081at2759"/>
<dbReference type="GeneID" id="113864377"/>
<evidence type="ECO:0000313" key="2">
    <source>
        <dbReference type="RefSeq" id="XP_027353807.1"/>
    </source>
</evidence>
<name>A0A8B8LC46_ABRPR</name>
<sequence length="393" mass="47104">MKKQYRYDLLSYNSINYTENKDSYIYGYRSSFHANKKQAISSNYNTHKKKLFDIMSNISMKNYTAEDAIIDMEKNLDRKYFDWMGINVEILNRSISSTKFFFVSEFLIFSNAYKYQNNPRIIPIKSLFFHFNININQNVSENQNNITEKKRIIDIFRPSKKKKSPEFELETQNRAKTECAGRVNLESSPSNQKKDIEKKFAELDSKKDGKGIKKKKDKNKMKAKLNFLTRIFFTFHLDWKNFLGKRILNNVKVYCLLIRLKNLREIAITSIQREELDLKIMLIQNHKDFTFPGLKKNENTKFMKNEFFIIKPVRLSRKNNKQFFMYQTMGISLIRKSKYKMNQKYSEKSNVDKKNFEKYITRTRDPKITEKKKKKIIICLFLKIFYPLDVVES</sequence>